<protein>
    <submittedName>
        <fullName evidence="3">Uncharacterized protein</fullName>
    </submittedName>
</protein>
<sequence>MGCNKSDGPRLVGRDTRVQGEQGGLGTPPDSSVTAILEAHTQKFEDILTAVQSIKYTLEPRIAALHIDVGHLREEHKKLKERVTSAEGTISVLSGQEFPYAPQLLLRVVPGGAISLRDPSLRAWEVAGIVEWGDLFEDHMLIPYDDLVNDFSLSPGTFMTYAAVTRQPAVRWVSLPREPDTSILLQTLLTHGGEKKAITNIYKALHMEARYPLTSLRAYWEDALHVRLTDT</sequence>
<dbReference type="Proteomes" id="UP001066276">
    <property type="component" value="Chromosome 8"/>
</dbReference>
<reference evidence="3" key="1">
    <citation type="journal article" date="2022" name="bioRxiv">
        <title>Sequencing and chromosome-scale assembly of the giantPleurodeles waltlgenome.</title>
        <authorList>
            <person name="Brown T."/>
            <person name="Elewa A."/>
            <person name="Iarovenko S."/>
            <person name="Subramanian E."/>
            <person name="Araus A.J."/>
            <person name="Petzold A."/>
            <person name="Susuki M."/>
            <person name="Suzuki K.-i.T."/>
            <person name="Hayashi T."/>
            <person name="Toyoda A."/>
            <person name="Oliveira C."/>
            <person name="Osipova E."/>
            <person name="Leigh N.D."/>
            <person name="Simon A."/>
            <person name="Yun M.H."/>
        </authorList>
    </citation>
    <scope>NUCLEOTIDE SEQUENCE</scope>
    <source>
        <strain evidence="3">20211129_DDA</strain>
        <tissue evidence="3">Liver</tissue>
    </source>
</reference>
<accession>A0AAV7NIL5</accession>
<feature type="coiled-coil region" evidence="1">
    <location>
        <begin position="62"/>
        <end position="89"/>
    </location>
</feature>
<comment type="caution">
    <text evidence="3">The sequence shown here is derived from an EMBL/GenBank/DDBJ whole genome shotgun (WGS) entry which is preliminary data.</text>
</comment>
<evidence type="ECO:0000256" key="2">
    <source>
        <dbReference type="SAM" id="MobiDB-lite"/>
    </source>
</evidence>
<evidence type="ECO:0000313" key="3">
    <source>
        <dbReference type="EMBL" id="KAJ1115905.1"/>
    </source>
</evidence>
<gene>
    <name evidence="3" type="ORF">NDU88_004125</name>
</gene>
<name>A0AAV7NIL5_PLEWA</name>
<dbReference type="AlphaFoldDB" id="A0AAV7NIL5"/>
<evidence type="ECO:0000256" key="1">
    <source>
        <dbReference type="SAM" id="Coils"/>
    </source>
</evidence>
<keyword evidence="4" id="KW-1185">Reference proteome</keyword>
<proteinExistence type="predicted"/>
<organism evidence="3 4">
    <name type="scientific">Pleurodeles waltl</name>
    <name type="common">Iberian ribbed newt</name>
    <dbReference type="NCBI Taxonomy" id="8319"/>
    <lineage>
        <taxon>Eukaryota</taxon>
        <taxon>Metazoa</taxon>
        <taxon>Chordata</taxon>
        <taxon>Craniata</taxon>
        <taxon>Vertebrata</taxon>
        <taxon>Euteleostomi</taxon>
        <taxon>Amphibia</taxon>
        <taxon>Batrachia</taxon>
        <taxon>Caudata</taxon>
        <taxon>Salamandroidea</taxon>
        <taxon>Salamandridae</taxon>
        <taxon>Pleurodelinae</taxon>
        <taxon>Pleurodeles</taxon>
    </lineage>
</organism>
<dbReference type="EMBL" id="JANPWB010000012">
    <property type="protein sequence ID" value="KAJ1115905.1"/>
    <property type="molecule type" value="Genomic_DNA"/>
</dbReference>
<keyword evidence="1" id="KW-0175">Coiled coil</keyword>
<feature type="region of interest" description="Disordered" evidence="2">
    <location>
        <begin position="1"/>
        <end position="29"/>
    </location>
</feature>
<evidence type="ECO:0000313" key="4">
    <source>
        <dbReference type="Proteomes" id="UP001066276"/>
    </source>
</evidence>